<gene>
    <name evidence="1" type="ORF">DFQ14_102131</name>
</gene>
<proteinExistence type="predicted"/>
<dbReference type="Proteomes" id="UP000253495">
    <property type="component" value="Unassembled WGS sequence"/>
</dbReference>
<evidence type="ECO:0000313" key="2">
    <source>
        <dbReference type="Proteomes" id="UP000253495"/>
    </source>
</evidence>
<organism evidence="1 2">
    <name type="scientific">Halopolyspora algeriensis</name>
    <dbReference type="NCBI Taxonomy" id="1500506"/>
    <lineage>
        <taxon>Bacteria</taxon>
        <taxon>Bacillati</taxon>
        <taxon>Actinomycetota</taxon>
        <taxon>Actinomycetes</taxon>
        <taxon>Actinomycetes incertae sedis</taxon>
        <taxon>Halopolyspora</taxon>
    </lineage>
</organism>
<keyword evidence="2" id="KW-1185">Reference proteome</keyword>
<accession>A0A368VWU4</accession>
<protein>
    <submittedName>
        <fullName evidence="1">Uncharacterized protein</fullName>
    </submittedName>
</protein>
<sequence length="29" mass="3087">MCTLPLAVMAHKAEPATMVSIMAQQRGTV</sequence>
<dbReference type="AlphaFoldDB" id="A0A368VWU4"/>
<name>A0A368VWU4_9ACTN</name>
<comment type="caution">
    <text evidence="1">The sequence shown here is derived from an EMBL/GenBank/DDBJ whole genome shotgun (WGS) entry which is preliminary data.</text>
</comment>
<dbReference type="EMBL" id="QPJC01000002">
    <property type="protein sequence ID" value="RCW45830.1"/>
    <property type="molecule type" value="Genomic_DNA"/>
</dbReference>
<reference evidence="1 2" key="1">
    <citation type="submission" date="2018-07" db="EMBL/GenBank/DDBJ databases">
        <title>Genomic Encyclopedia of Type Strains, Phase III (KMG-III): the genomes of soil and plant-associated and newly described type strains.</title>
        <authorList>
            <person name="Whitman W."/>
        </authorList>
    </citation>
    <scope>NUCLEOTIDE SEQUENCE [LARGE SCALE GENOMIC DNA]</scope>
    <source>
        <strain evidence="1 2">CECT 8575</strain>
    </source>
</reference>
<evidence type="ECO:0000313" key="1">
    <source>
        <dbReference type="EMBL" id="RCW45830.1"/>
    </source>
</evidence>